<evidence type="ECO:0000313" key="3">
    <source>
        <dbReference type="Proteomes" id="UP000480178"/>
    </source>
</evidence>
<dbReference type="AlphaFoldDB" id="A0A6C0GIV1"/>
<dbReference type="GO" id="GO:0005737">
    <property type="term" value="C:cytoplasm"/>
    <property type="evidence" value="ECO:0007669"/>
    <property type="project" value="TreeGrafter"/>
</dbReference>
<name>A0A6C0GIV1_9BACT</name>
<evidence type="ECO:0000313" key="2">
    <source>
        <dbReference type="EMBL" id="QHT67948.1"/>
    </source>
</evidence>
<dbReference type="Pfam" id="PF01266">
    <property type="entry name" value="DAO"/>
    <property type="match status" value="1"/>
</dbReference>
<protein>
    <submittedName>
        <fullName evidence="2">FAD-dependent oxidoreductase</fullName>
    </submittedName>
</protein>
<dbReference type="PANTHER" id="PTHR13847">
    <property type="entry name" value="SARCOSINE DEHYDROGENASE-RELATED"/>
    <property type="match status" value="1"/>
</dbReference>
<proteinExistence type="predicted"/>
<dbReference type="SUPFAM" id="SSF51905">
    <property type="entry name" value="FAD/NAD(P)-binding domain"/>
    <property type="match status" value="1"/>
</dbReference>
<dbReference type="InterPro" id="IPR006076">
    <property type="entry name" value="FAD-dep_OxRdtase"/>
</dbReference>
<dbReference type="KEGG" id="rhoz:GXP67_15525"/>
<dbReference type="EMBL" id="CP048222">
    <property type="protein sequence ID" value="QHT67948.1"/>
    <property type="molecule type" value="Genomic_DNA"/>
</dbReference>
<organism evidence="2 3">
    <name type="scientific">Rhodocytophaga rosea</name>
    <dbReference type="NCBI Taxonomy" id="2704465"/>
    <lineage>
        <taxon>Bacteria</taxon>
        <taxon>Pseudomonadati</taxon>
        <taxon>Bacteroidota</taxon>
        <taxon>Cytophagia</taxon>
        <taxon>Cytophagales</taxon>
        <taxon>Rhodocytophagaceae</taxon>
        <taxon>Rhodocytophaga</taxon>
    </lineage>
</organism>
<evidence type="ECO:0000259" key="1">
    <source>
        <dbReference type="Pfam" id="PF01266"/>
    </source>
</evidence>
<sequence>MDLKSEHPFWLVRDGLIASYPSLRKDIQCDIAIVGGGITGALMAYSLVQTGANVIVIDKRDVGTGSTSASTSILQYEIDVPLHKLITYIGEQEAVRSYKLCVEAIGKIEKVVQETDAECGFERKKSLYYASNNKYIDFIEKEFEARTKYGIAVTYLEASQIRERFNFESPAAILSEEAAQLDAYALAHHLYNYSQQFGLRIFDSTQINEIQFHKQSLTLQTDTNQTIQAKKAVFCTGYETQNFLPEMVVKLKSTYAMVSEPLEAIPDFLKEAILWETQTPYLYLRTTDDNRILIGGEDDNFVNPQKRDARIEKKQKALLKKFNHLFPELTIYPDFTWAGTFGETKDGLPYIGEHPDFPGCYFALGFGGNGIIFSMIAADIIKDLYAGRPNADVQLFRFDR</sequence>
<feature type="domain" description="FAD dependent oxidoreductase" evidence="1">
    <location>
        <begin position="30"/>
        <end position="383"/>
    </location>
</feature>
<keyword evidence="3" id="KW-1185">Reference proteome</keyword>
<dbReference type="PANTHER" id="PTHR13847:SF201">
    <property type="entry name" value="PUTATIBE OXIDOREDUCTASE"/>
    <property type="match status" value="1"/>
</dbReference>
<dbReference type="InterPro" id="IPR036188">
    <property type="entry name" value="FAD/NAD-bd_sf"/>
</dbReference>
<gene>
    <name evidence="2" type="ORF">GXP67_15525</name>
</gene>
<accession>A0A6C0GIV1</accession>
<dbReference type="Gene3D" id="3.50.50.60">
    <property type="entry name" value="FAD/NAD(P)-binding domain"/>
    <property type="match status" value="1"/>
</dbReference>
<dbReference type="Proteomes" id="UP000480178">
    <property type="component" value="Chromosome"/>
</dbReference>
<dbReference type="RefSeq" id="WP_162443969.1">
    <property type="nucleotide sequence ID" value="NZ_CP048222.1"/>
</dbReference>
<dbReference type="Gene3D" id="3.30.9.10">
    <property type="entry name" value="D-Amino Acid Oxidase, subunit A, domain 2"/>
    <property type="match status" value="1"/>
</dbReference>
<reference evidence="2 3" key="1">
    <citation type="submission" date="2020-01" db="EMBL/GenBank/DDBJ databases">
        <authorList>
            <person name="Kim M.K."/>
        </authorList>
    </citation>
    <scope>NUCLEOTIDE SEQUENCE [LARGE SCALE GENOMIC DNA]</scope>
    <source>
        <strain evidence="2 3">172606-1</strain>
    </source>
</reference>